<dbReference type="Gene3D" id="3.30.870.10">
    <property type="entry name" value="Endonuclease Chain A"/>
    <property type="match status" value="1"/>
</dbReference>
<evidence type="ECO:0000256" key="2">
    <source>
        <dbReference type="SAM" id="MobiDB-lite"/>
    </source>
</evidence>
<dbReference type="InterPro" id="IPR049730">
    <property type="entry name" value="SNF2/RAD54-like_C"/>
</dbReference>
<dbReference type="SUPFAM" id="SSF52540">
    <property type="entry name" value="P-loop containing nucleoside triphosphate hydrolases"/>
    <property type="match status" value="2"/>
</dbReference>
<dbReference type="InterPro" id="IPR000330">
    <property type="entry name" value="SNF2_N"/>
</dbReference>
<dbReference type="Proteomes" id="UP000297668">
    <property type="component" value="Unassembled WGS sequence"/>
</dbReference>
<reference evidence="5 6" key="1">
    <citation type="submission" date="2019-03" db="EMBL/GenBank/DDBJ databases">
        <title>Thermus tengchongensis species for the arsenic transformation mechanism.</title>
        <authorList>
            <person name="Yuan G.C."/>
        </authorList>
    </citation>
    <scope>NUCLEOTIDE SEQUENCE [LARGE SCALE GENOMIC DNA]</scope>
    <source>
        <strain evidence="5 6">15W</strain>
    </source>
</reference>
<feature type="compositionally biased region" description="Basic and acidic residues" evidence="2">
    <location>
        <begin position="988"/>
        <end position="998"/>
    </location>
</feature>
<dbReference type="InterPro" id="IPR038718">
    <property type="entry name" value="SNF2-like_sf"/>
</dbReference>
<evidence type="ECO:0000256" key="1">
    <source>
        <dbReference type="ARBA" id="ARBA00022801"/>
    </source>
</evidence>
<feature type="domain" description="Helicase C-terminal" evidence="4">
    <location>
        <begin position="727"/>
        <end position="887"/>
    </location>
</feature>
<dbReference type="InterPro" id="IPR014001">
    <property type="entry name" value="Helicase_ATP-bd"/>
</dbReference>
<proteinExistence type="predicted"/>
<sequence length="1142" mass="130671">MSRFITNHSTKDLAARLAELISFSKELKFLVGFFYFSGWQELYEPLRKVAQDNPDLRLKVLVGMGVDRHAGELIEVAKGFQGTGREVAQALVEELAQALSDPRLDLPDFPEQARFFLRLLKEGRLEVRKTREPNHAKLYLFKVDAPQQRLLGSPGKFITGSSNLTHAGLRGQHEFNVEIGDYGFEEAEAYFDELWKNAVPLHPKDILRLEEVVERGSLAALPTPFEIYALLLRRYLDVVEALPERQAPALYLERVGYRPLRYQLDAVELLLRILEEYGGAILADVVGLGKTVVAALVAREHGGRGIVIAPPGLIGESGQYGWLKYLEDFGLYDWRAFSTGKLDEALAFVQGPGKDVELVIVDEAHRFRNPDTESYALLQAITAGRKVLLLTATPYNNYPLDVFALLRLFTVPGNAKVGPTSDLEGYFRKLTERFKAYSYVLRHHGSRDRKRREKAERLYRAHFDRDLPVDTRLVKKALKLVEKALEEVAREVRSVLAPVTVRRNRLDLVKDPRYREHLPEFSRLEDPKPLFYELSPEQSAFYDQVVDKWFGPEGAFKGAIYQPALYREGFFGEEEEIEESPEKIFAVESQRNLADFMRRLLVRRFESSFGAFVRTVERLVKAHERALSFAKETGYFILGRDGLEKLLSRFEAGEEPIEVEEFLELLLQEDAEAIARGERSRERVYRLEEFAQKDLFLHHIEDDLALLTRVYAQAAKLRLADPEQDPKAEALVRFLRGSLQKEPERKVVVFSEFTDTVEHVAERLRSSGIRVLAVGRQVSANLIREVVLNFDASLPEERRRDDYDVLVTSDKLSEGVNLHRAGTVVNYDIPWNPTRLIQRVGRINRIGQKVFDNLYIYHFFPTERGKGVVDPSQVAAHKLFLIHKALGEDAKVLSPEEEPSPAMVYHKLTHLPEEEESFDTWVRLEWERVRALEPGIEERIARLPNRVKAARPGEERVLLVARKGLGFYAYTKEGDGRPQPVPFPEALGEAKAEPETPRLEPSPRFWEAYRELEKALSRNEPEPFPSNSIEQKALRNLNTAKVHCERLGDETKVALLEALIKDIRQYKRLPRYVLRRLAQVELDGEEEAYGRFDSVLEEVRARFGHIVGRDPEGGHTPEMVVALEWRGDVGRHPREEEGPDAG</sequence>
<gene>
    <name evidence="5" type="ORF">E0687_06555</name>
</gene>
<feature type="region of interest" description="Disordered" evidence="2">
    <location>
        <begin position="976"/>
        <end position="1000"/>
    </location>
</feature>
<dbReference type="EMBL" id="SJZF01000010">
    <property type="protein sequence ID" value="TFU26256.1"/>
    <property type="molecule type" value="Genomic_DNA"/>
</dbReference>
<dbReference type="PANTHER" id="PTHR10799">
    <property type="entry name" value="SNF2/RAD54 HELICASE FAMILY"/>
    <property type="match status" value="1"/>
</dbReference>
<dbReference type="Pfam" id="PF00271">
    <property type="entry name" value="Helicase_C"/>
    <property type="match status" value="1"/>
</dbReference>
<evidence type="ECO:0000259" key="3">
    <source>
        <dbReference type="PROSITE" id="PS51192"/>
    </source>
</evidence>
<dbReference type="InterPro" id="IPR027417">
    <property type="entry name" value="P-loop_NTPase"/>
</dbReference>
<dbReference type="Gene3D" id="3.40.50.300">
    <property type="entry name" value="P-loop containing nucleotide triphosphate hydrolases"/>
    <property type="match status" value="1"/>
</dbReference>
<feature type="domain" description="Helicase ATP-binding" evidence="3">
    <location>
        <begin position="271"/>
        <end position="412"/>
    </location>
</feature>
<comment type="caution">
    <text evidence="5">The sequence shown here is derived from an EMBL/GenBank/DDBJ whole genome shotgun (WGS) entry which is preliminary data.</text>
</comment>
<dbReference type="AlphaFoldDB" id="A0A4Y9FAX9"/>
<dbReference type="PROSITE" id="PS51194">
    <property type="entry name" value="HELICASE_CTER"/>
    <property type="match status" value="1"/>
</dbReference>
<dbReference type="GO" id="GO:0016787">
    <property type="term" value="F:hydrolase activity"/>
    <property type="evidence" value="ECO:0007669"/>
    <property type="project" value="UniProtKB-KW"/>
</dbReference>
<dbReference type="GO" id="GO:0005524">
    <property type="term" value="F:ATP binding"/>
    <property type="evidence" value="ECO:0007669"/>
    <property type="project" value="InterPro"/>
</dbReference>
<dbReference type="InterPro" id="IPR001650">
    <property type="entry name" value="Helicase_C-like"/>
</dbReference>
<keyword evidence="5" id="KW-0347">Helicase</keyword>
<evidence type="ECO:0000313" key="6">
    <source>
        <dbReference type="Proteomes" id="UP000297668"/>
    </source>
</evidence>
<keyword evidence="5" id="KW-0547">Nucleotide-binding</keyword>
<dbReference type="SMART" id="SM00487">
    <property type="entry name" value="DEXDc"/>
    <property type="match status" value="1"/>
</dbReference>
<dbReference type="RefSeq" id="WP_135260212.1">
    <property type="nucleotide sequence ID" value="NZ_SJZF01000010.1"/>
</dbReference>
<dbReference type="SUPFAM" id="SSF56024">
    <property type="entry name" value="Phospholipase D/nuclease"/>
    <property type="match status" value="1"/>
</dbReference>
<dbReference type="GO" id="GO:0004386">
    <property type="term" value="F:helicase activity"/>
    <property type="evidence" value="ECO:0007669"/>
    <property type="project" value="UniProtKB-KW"/>
</dbReference>
<protein>
    <submittedName>
        <fullName evidence="5">Helicase</fullName>
    </submittedName>
</protein>
<dbReference type="PROSITE" id="PS51192">
    <property type="entry name" value="HELICASE_ATP_BIND_1"/>
    <property type="match status" value="1"/>
</dbReference>
<evidence type="ECO:0000259" key="4">
    <source>
        <dbReference type="PROSITE" id="PS51194"/>
    </source>
</evidence>
<keyword evidence="1" id="KW-0378">Hydrolase</keyword>
<dbReference type="CDD" id="cd09178">
    <property type="entry name" value="PLDc_N_Snf2_like"/>
    <property type="match status" value="1"/>
</dbReference>
<organism evidence="5 6">
    <name type="scientific">Thermus tengchongensis</name>
    <dbReference type="NCBI Taxonomy" id="1214928"/>
    <lineage>
        <taxon>Bacteria</taxon>
        <taxon>Thermotogati</taxon>
        <taxon>Deinococcota</taxon>
        <taxon>Deinococci</taxon>
        <taxon>Thermales</taxon>
        <taxon>Thermaceae</taxon>
        <taxon>Thermus</taxon>
    </lineage>
</organism>
<dbReference type="Pfam" id="PF00176">
    <property type="entry name" value="SNF2-rel_dom"/>
    <property type="match status" value="1"/>
</dbReference>
<accession>A0A4Y9FAX9</accession>
<dbReference type="Gene3D" id="3.40.50.10810">
    <property type="entry name" value="Tandem AAA-ATPase domain"/>
    <property type="match status" value="2"/>
</dbReference>
<dbReference type="CDD" id="cd18793">
    <property type="entry name" value="SF2_C_SNF"/>
    <property type="match status" value="1"/>
</dbReference>
<keyword evidence="5" id="KW-0067">ATP-binding</keyword>
<name>A0A4Y9FAX9_9DEIN</name>
<evidence type="ECO:0000313" key="5">
    <source>
        <dbReference type="EMBL" id="TFU26256.1"/>
    </source>
</evidence>
<dbReference type="SMART" id="SM00490">
    <property type="entry name" value="HELICc"/>
    <property type="match status" value="1"/>
</dbReference>